<name>A0ABX8WT06_9GAMM</name>
<dbReference type="GO" id="GO:0016787">
    <property type="term" value="F:hydrolase activity"/>
    <property type="evidence" value="ECO:0007669"/>
    <property type="project" value="UniProtKB-KW"/>
</dbReference>
<dbReference type="PROSITE" id="PS01090">
    <property type="entry name" value="TATD_2"/>
    <property type="match status" value="1"/>
</dbReference>
<dbReference type="PANTHER" id="PTHR46124:SF3">
    <property type="entry name" value="HYDROLASE"/>
    <property type="match status" value="1"/>
</dbReference>
<comment type="similarity">
    <text evidence="1">Belongs to the metallo-dependent hydrolases superfamily. TatD-type hydrolase family.</text>
</comment>
<dbReference type="SUPFAM" id="SSF51556">
    <property type="entry name" value="Metallo-dependent hydrolases"/>
    <property type="match status" value="1"/>
</dbReference>
<evidence type="ECO:0000313" key="4">
    <source>
        <dbReference type="Proteomes" id="UP000824755"/>
    </source>
</evidence>
<evidence type="ECO:0000313" key="3">
    <source>
        <dbReference type="EMBL" id="QYR53966.1"/>
    </source>
</evidence>
<dbReference type="Proteomes" id="UP000824755">
    <property type="component" value="Chromosome"/>
</dbReference>
<dbReference type="InterPro" id="IPR032466">
    <property type="entry name" value="Metal_Hydrolase"/>
</dbReference>
<gene>
    <name evidence="3" type="ORF">H8L67_06895</name>
</gene>
<dbReference type="PANTHER" id="PTHR46124">
    <property type="entry name" value="D-AMINOACYL-TRNA DEACYLASE"/>
    <property type="match status" value="1"/>
</dbReference>
<evidence type="ECO:0000256" key="2">
    <source>
        <dbReference type="ARBA" id="ARBA00022801"/>
    </source>
</evidence>
<dbReference type="Pfam" id="PF01026">
    <property type="entry name" value="TatD_DNase"/>
    <property type="match status" value="1"/>
</dbReference>
<dbReference type="Gene3D" id="3.20.20.140">
    <property type="entry name" value="Metal-dependent hydrolases"/>
    <property type="match status" value="1"/>
</dbReference>
<evidence type="ECO:0000256" key="1">
    <source>
        <dbReference type="ARBA" id="ARBA00009275"/>
    </source>
</evidence>
<accession>A0ABX8WT06</accession>
<sequence length="257" mass="28892">MLLFDTHSHFDVAAFDDDRDAALARAKSAGVEWQLLPAIDRAGWQHLADVCDAYPGLLPAYGLHPVYLPTHREDDLQALPEWIERHATYAIGEIGLDFFLPDLDVDLQTHYFETQLRIARDHHLPVILHARRAVDAVLQTLRRIKPPGGIVHSFAGSEQQARQLIDMGFVLGIGGPVTYERAQRMHRVLKTLPRDGFVLETDSPDQPDSAWQGRRNEPARLVTVLAHVARIRDEAPEDIARYTTDTACKLFGISRAS</sequence>
<protein>
    <submittedName>
        <fullName evidence="3">TatD family hydrolase</fullName>
    </submittedName>
</protein>
<dbReference type="PIRSF" id="PIRSF005902">
    <property type="entry name" value="DNase_TatD"/>
    <property type="match status" value="1"/>
</dbReference>
<dbReference type="InterPro" id="IPR001130">
    <property type="entry name" value="TatD-like"/>
</dbReference>
<keyword evidence="4" id="KW-1185">Reference proteome</keyword>
<dbReference type="InterPro" id="IPR018228">
    <property type="entry name" value="DNase_TatD-rel_CS"/>
</dbReference>
<keyword evidence="2 3" id="KW-0378">Hydrolase</keyword>
<organism evidence="3 4">
    <name type="scientific">Lysobacter soyae</name>
    <dbReference type="NCBI Taxonomy" id="2764185"/>
    <lineage>
        <taxon>Bacteria</taxon>
        <taxon>Pseudomonadati</taxon>
        <taxon>Pseudomonadota</taxon>
        <taxon>Gammaproteobacteria</taxon>
        <taxon>Lysobacterales</taxon>
        <taxon>Lysobacteraceae</taxon>
        <taxon>Lysobacter</taxon>
    </lineage>
</organism>
<dbReference type="EMBL" id="CP080544">
    <property type="protein sequence ID" value="QYR53966.1"/>
    <property type="molecule type" value="Genomic_DNA"/>
</dbReference>
<reference evidence="3 4" key="1">
    <citation type="submission" date="2021-08" db="EMBL/GenBank/DDBJ databases">
        <title>Lysobacter sp. strain CJ11 Genome sequencing and assembly.</title>
        <authorList>
            <person name="Kim I."/>
        </authorList>
    </citation>
    <scope>NUCLEOTIDE SEQUENCE [LARGE SCALE GENOMIC DNA]</scope>
    <source>
        <strain evidence="3 4">CJ11</strain>
    </source>
</reference>
<proteinExistence type="inferred from homology"/>
<dbReference type="CDD" id="cd01310">
    <property type="entry name" value="TatD_DNAse"/>
    <property type="match status" value="1"/>
</dbReference>